<evidence type="ECO:0000313" key="3">
    <source>
        <dbReference type="Proteomes" id="UP000735302"/>
    </source>
</evidence>
<feature type="region of interest" description="Disordered" evidence="1">
    <location>
        <begin position="21"/>
        <end position="61"/>
    </location>
</feature>
<keyword evidence="3" id="KW-1185">Reference proteome</keyword>
<dbReference type="EMBL" id="BLXT01000945">
    <property type="protein sequence ID" value="GFN81571.1"/>
    <property type="molecule type" value="Genomic_DNA"/>
</dbReference>
<sequence>MSSGSLPCIHLFLSECQTAHGKRGKAAQIYQTKPEDLQNTGESPAPRPKHDRSTPDHVQFPDLHNTLRSKQFRAVTSPIVRQCFADLRIFSGTFQGLTTSDRGAGCT</sequence>
<reference evidence="2 3" key="1">
    <citation type="journal article" date="2021" name="Elife">
        <title>Chloroplast acquisition without the gene transfer in kleptoplastic sea slugs, Plakobranchus ocellatus.</title>
        <authorList>
            <person name="Maeda T."/>
            <person name="Takahashi S."/>
            <person name="Yoshida T."/>
            <person name="Shimamura S."/>
            <person name="Takaki Y."/>
            <person name="Nagai Y."/>
            <person name="Toyoda A."/>
            <person name="Suzuki Y."/>
            <person name="Arimoto A."/>
            <person name="Ishii H."/>
            <person name="Satoh N."/>
            <person name="Nishiyama T."/>
            <person name="Hasebe M."/>
            <person name="Maruyama T."/>
            <person name="Minagawa J."/>
            <person name="Obokata J."/>
            <person name="Shigenobu S."/>
        </authorList>
    </citation>
    <scope>NUCLEOTIDE SEQUENCE [LARGE SCALE GENOMIC DNA]</scope>
</reference>
<gene>
    <name evidence="2" type="ORF">PoB_000807700</name>
</gene>
<comment type="caution">
    <text evidence="2">The sequence shown here is derived from an EMBL/GenBank/DDBJ whole genome shotgun (WGS) entry which is preliminary data.</text>
</comment>
<evidence type="ECO:0000256" key="1">
    <source>
        <dbReference type="SAM" id="MobiDB-lite"/>
    </source>
</evidence>
<proteinExistence type="predicted"/>
<dbReference type="Proteomes" id="UP000735302">
    <property type="component" value="Unassembled WGS sequence"/>
</dbReference>
<organism evidence="2 3">
    <name type="scientific">Plakobranchus ocellatus</name>
    <dbReference type="NCBI Taxonomy" id="259542"/>
    <lineage>
        <taxon>Eukaryota</taxon>
        <taxon>Metazoa</taxon>
        <taxon>Spiralia</taxon>
        <taxon>Lophotrochozoa</taxon>
        <taxon>Mollusca</taxon>
        <taxon>Gastropoda</taxon>
        <taxon>Heterobranchia</taxon>
        <taxon>Euthyneura</taxon>
        <taxon>Panpulmonata</taxon>
        <taxon>Sacoglossa</taxon>
        <taxon>Placobranchoidea</taxon>
        <taxon>Plakobranchidae</taxon>
        <taxon>Plakobranchus</taxon>
    </lineage>
</organism>
<dbReference type="AlphaFoldDB" id="A0AAV3YFE4"/>
<protein>
    <submittedName>
        <fullName evidence="2">Uncharacterized protein</fullName>
    </submittedName>
</protein>
<evidence type="ECO:0000313" key="2">
    <source>
        <dbReference type="EMBL" id="GFN81571.1"/>
    </source>
</evidence>
<accession>A0AAV3YFE4</accession>
<name>A0AAV3YFE4_9GAST</name>